<comment type="caution">
    <text evidence="1">The sequence shown here is derived from an EMBL/GenBank/DDBJ whole genome shotgun (WGS) entry which is preliminary data.</text>
</comment>
<sequence length="166" mass="18840">MKTAIFPVTKADILNPSLKNLFMLWDEKKAGNRYPNRKDFSFADFRPWLGFLIICSVNHETQEIYPDLVGTQVVAWDGEDMTHKIMHPTRPSNFPTKILQPFYATLENGQPMMAVHTKPDIGGKLERLILPCAADDNLIDKMISAILPNPPMADFLKTNSLLHLMS</sequence>
<dbReference type="AlphaFoldDB" id="A0A5A7N8G3"/>
<dbReference type="Proteomes" id="UP000324996">
    <property type="component" value="Unassembled WGS sequence"/>
</dbReference>
<name>A0A5A7N8G3_9PROT</name>
<evidence type="ECO:0000313" key="2">
    <source>
        <dbReference type="Proteomes" id="UP000324996"/>
    </source>
</evidence>
<organism evidence="1 2">
    <name type="scientific">Iodidimonas nitroreducens</name>
    <dbReference type="NCBI Taxonomy" id="1236968"/>
    <lineage>
        <taxon>Bacteria</taxon>
        <taxon>Pseudomonadati</taxon>
        <taxon>Pseudomonadota</taxon>
        <taxon>Alphaproteobacteria</taxon>
        <taxon>Iodidimonadales</taxon>
        <taxon>Iodidimonadaceae</taxon>
        <taxon>Iodidimonas</taxon>
    </lineage>
</organism>
<dbReference type="EMBL" id="BKCN01000003">
    <property type="protein sequence ID" value="GER03286.1"/>
    <property type="molecule type" value="Genomic_DNA"/>
</dbReference>
<gene>
    <name evidence="1" type="ORF">JCM17846_09680</name>
</gene>
<reference evidence="1 2" key="1">
    <citation type="submission" date="2019-09" db="EMBL/GenBank/DDBJ databases">
        <title>NBRP : Genome information of microbial organism related human and environment.</title>
        <authorList>
            <person name="Hattori M."/>
            <person name="Oshima K."/>
            <person name="Inaba H."/>
            <person name="Suda W."/>
            <person name="Sakamoto M."/>
            <person name="Iino T."/>
            <person name="Kitahara M."/>
            <person name="Oshida Y."/>
            <person name="Iida T."/>
            <person name="Kudo T."/>
            <person name="Itoh T."/>
            <person name="Ohkuma M."/>
        </authorList>
    </citation>
    <scope>NUCLEOTIDE SEQUENCE [LARGE SCALE GENOMIC DNA]</scope>
    <source>
        <strain evidence="1 2">Q-1</strain>
    </source>
</reference>
<evidence type="ECO:0008006" key="3">
    <source>
        <dbReference type="Google" id="ProtNLM"/>
    </source>
</evidence>
<protein>
    <recommendedName>
        <fullName evidence="3">PAS domain-containing protein</fullName>
    </recommendedName>
</protein>
<accession>A0A5A7N8G3</accession>
<keyword evidence="2" id="KW-1185">Reference proteome</keyword>
<proteinExistence type="predicted"/>
<evidence type="ECO:0000313" key="1">
    <source>
        <dbReference type="EMBL" id="GER03286.1"/>
    </source>
</evidence>